<evidence type="ECO:0000313" key="1">
    <source>
        <dbReference type="EMBL" id="SEK57171.1"/>
    </source>
</evidence>
<dbReference type="Proteomes" id="UP000198990">
    <property type="component" value="Unassembled WGS sequence"/>
</dbReference>
<dbReference type="RefSeq" id="WP_091619944.1">
    <property type="nucleotide sequence ID" value="NZ_FNZN01000001.1"/>
</dbReference>
<keyword evidence="2" id="KW-1185">Reference proteome</keyword>
<accession>A0A1H7I3S1</accession>
<gene>
    <name evidence="1" type="ORF">SAMN04488008_101732</name>
</gene>
<reference evidence="2" key="1">
    <citation type="submission" date="2016-10" db="EMBL/GenBank/DDBJ databases">
        <authorList>
            <person name="Varghese N."/>
            <person name="Submissions S."/>
        </authorList>
    </citation>
    <scope>NUCLEOTIDE SEQUENCE [LARGE SCALE GENOMIC DNA]</scope>
    <source>
        <strain evidence="2">DSM 16471</strain>
    </source>
</reference>
<dbReference type="OrthoDB" id="7403807at2"/>
<dbReference type="STRING" id="228957.SAMN04488008_101732"/>
<organism evidence="1 2">
    <name type="scientific">Maribacter orientalis</name>
    <dbReference type="NCBI Taxonomy" id="228957"/>
    <lineage>
        <taxon>Bacteria</taxon>
        <taxon>Pseudomonadati</taxon>
        <taxon>Bacteroidota</taxon>
        <taxon>Flavobacteriia</taxon>
        <taxon>Flavobacteriales</taxon>
        <taxon>Flavobacteriaceae</taxon>
        <taxon>Maribacter</taxon>
    </lineage>
</organism>
<evidence type="ECO:0000313" key="2">
    <source>
        <dbReference type="Proteomes" id="UP000198990"/>
    </source>
</evidence>
<name>A0A1H7I3S1_9FLAO</name>
<protein>
    <submittedName>
        <fullName evidence="1">Uncharacterized protein</fullName>
    </submittedName>
</protein>
<dbReference type="AlphaFoldDB" id="A0A1H7I3S1"/>
<proteinExistence type="predicted"/>
<dbReference type="EMBL" id="FNZN01000001">
    <property type="protein sequence ID" value="SEK57171.1"/>
    <property type="molecule type" value="Genomic_DNA"/>
</dbReference>
<sequence>MFEIYILKGFFQKFKAITVIGILLLDITIYAQKTDFNMSNDLLLVQLDCKTDIDDLHTAAGLATLLHHPDYKDLNYFAIAGTYGIQEGLYVPPNELMKLAFGKNWADAHNKRDKSIKQVVKKVEKTIKSGSSVWVAEAGQSDFTADWVQILVEENPSLNVKEKIHVVQHSDWNESVTEPVKLKYAQSVTDYHKIADGNAVGNGTPGLKSDGIVNWDSKLNDNHLTLIWNTAMRLGNQYNGKDGRYLNESVAEGGLDFSDLSEVCYILNLMSIKDTDEFFTYFKVD</sequence>